<evidence type="ECO:0000256" key="1">
    <source>
        <dbReference type="SAM" id="Phobius"/>
    </source>
</evidence>
<keyword evidence="1" id="KW-0472">Membrane</keyword>
<feature type="transmembrane region" description="Helical" evidence="1">
    <location>
        <begin position="167"/>
        <end position="185"/>
    </location>
</feature>
<keyword evidence="1" id="KW-1133">Transmembrane helix</keyword>
<comment type="caution">
    <text evidence="2">The sequence shown here is derived from an EMBL/GenBank/DDBJ whole genome shotgun (WGS) entry which is preliminary data.</text>
</comment>
<feature type="transmembrane region" description="Helical" evidence="1">
    <location>
        <begin position="226"/>
        <end position="246"/>
    </location>
</feature>
<dbReference type="Proteomes" id="UP001336835">
    <property type="component" value="Unassembled WGS sequence"/>
</dbReference>
<name>A0ABU7IDL1_9SPHI</name>
<feature type="transmembrane region" description="Helical" evidence="1">
    <location>
        <begin position="61"/>
        <end position="78"/>
    </location>
</feature>
<evidence type="ECO:0000313" key="2">
    <source>
        <dbReference type="EMBL" id="MEE1947289.1"/>
    </source>
</evidence>
<feature type="transmembrane region" description="Helical" evidence="1">
    <location>
        <begin position="252"/>
        <end position="269"/>
    </location>
</feature>
<feature type="transmembrane region" description="Helical" evidence="1">
    <location>
        <begin position="127"/>
        <end position="146"/>
    </location>
</feature>
<protein>
    <submittedName>
        <fullName evidence="2">Uncharacterized protein</fullName>
    </submittedName>
</protein>
<dbReference type="EMBL" id="JAZDQT010000004">
    <property type="protein sequence ID" value="MEE1947289.1"/>
    <property type="molecule type" value="Genomic_DNA"/>
</dbReference>
<keyword evidence="1" id="KW-0812">Transmembrane</keyword>
<feature type="transmembrane region" description="Helical" evidence="1">
    <location>
        <begin position="90"/>
        <end position="115"/>
    </location>
</feature>
<sequence length="293" mass="34129">MKSKYLFPTWGSWVGYVLAIPGFVLGYFNIIEQYEIPGFGLRLRETNRIFTPAVENFTNELAIFLVIVGLLLIAFSKSKQEDELNARLRLNALYWGVMTYYLLYFVGLVFSMSIAEIPFIGDHASELNLFTPLVIFIGRFYYLKYFKKESYLVSKPRFLPHLPFKPLGVALSLICLVLTFVFVFSLDDEKWDTVKQINYLGLVIGLLLWAFSQNKKEDEMLMQQRLESLQLAVYINYGLLLVANVLLYSFSFLYFMLFAQFSLLLYFVLRMEYVNYKNNRSLTAAEGGMSYEK</sequence>
<proteinExistence type="predicted"/>
<dbReference type="RefSeq" id="WP_330109576.1">
    <property type="nucleotide sequence ID" value="NZ_JAZDQT010000004.1"/>
</dbReference>
<gene>
    <name evidence="2" type="ORF">VRU48_19340</name>
</gene>
<keyword evidence="3" id="KW-1185">Reference proteome</keyword>
<reference evidence="2 3" key="1">
    <citation type="submission" date="2024-01" db="EMBL/GenBank/DDBJ databases">
        <title>Pedobacter sp. nov., isolated from fresh soil.</title>
        <authorList>
            <person name="Le N.T.T."/>
        </authorList>
    </citation>
    <scope>NUCLEOTIDE SEQUENCE [LARGE SCALE GENOMIC DNA]</scope>
    <source>
        <strain evidence="2 3">KR3-3</strain>
    </source>
</reference>
<evidence type="ECO:0000313" key="3">
    <source>
        <dbReference type="Proteomes" id="UP001336835"/>
    </source>
</evidence>
<accession>A0ABU7IDL1</accession>
<organism evidence="2 3">
    <name type="scientific">Pedobacter albus</name>
    <dbReference type="NCBI Taxonomy" id="3113905"/>
    <lineage>
        <taxon>Bacteria</taxon>
        <taxon>Pseudomonadati</taxon>
        <taxon>Bacteroidota</taxon>
        <taxon>Sphingobacteriia</taxon>
        <taxon>Sphingobacteriales</taxon>
        <taxon>Sphingobacteriaceae</taxon>
        <taxon>Pedobacter</taxon>
    </lineage>
</organism>
<feature type="transmembrane region" description="Helical" evidence="1">
    <location>
        <begin position="197"/>
        <end position="214"/>
    </location>
</feature>
<feature type="transmembrane region" description="Helical" evidence="1">
    <location>
        <begin position="12"/>
        <end position="31"/>
    </location>
</feature>